<dbReference type="EMBL" id="KQ980575">
    <property type="protein sequence ID" value="KYN15471.1"/>
    <property type="molecule type" value="Genomic_DNA"/>
</dbReference>
<feature type="region of interest" description="Disordered" evidence="2">
    <location>
        <begin position="60"/>
        <end position="95"/>
    </location>
</feature>
<reference evidence="3 4" key="1">
    <citation type="submission" date="2015-09" db="EMBL/GenBank/DDBJ databases">
        <title>Trachymyrmex cornetzi WGS genome.</title>
        <authorList>
            <person name="Nygaard S."/>
            <person name="Hu H."/>
            <person name="Boomsma J."/>
            <person name="Zhang G."/>
        </authorList>
    </citation>
    <scope>NUCLEOTIDE SEQUENCE [LARGE SCALE GENOMIC DNA]</scope>
    <source>
        <strain evidence="3">Tcor2-1</strain>
        <tissue evidence="3">Whole body</tissue>
    </source>
</reference>
<evidence type="ECO:0000313" key="3">
    <source>
        <dbReference type="EMBL" id="KYN15471.1"/>
    </source>
</evidence>
<keyword evidence="4" id="KW-1185">Reference proteome</keyword>
<accession>A0A151J0X4</accession>
<feature type="compositionally biased region" description="Basic and acidic residues" evidence="2">
    <location>
        <begin position="75"/>
        <end position="85"/>
    </location>
</feature>
<organism evidence="3 4">
    <name type="scientific">Trachymyrmex cornetzi</name>
    <dbReference type="NCBI Taxonomy" id="471704"/>
    <lineage>
        <taxon>Eukaryota</taxon>
        <taxon>Metazoa</taxon>
        <taxon>Ecdysozoa</taxon>
        <taxon>Arthropoda</taxon>
        <taxon>Hexapoda</taxon>
        <taxon>Insecta</taxon>
        <taxon>Pterygota</taxon>
        <taxon>Neoptera</taxon>
        <taxon>Endopterygota</taxon>
        <taxon>Hymenoptera</taxon>
        <taxon>Apocrita</taxon>
        <taxon>Aculeata</taxon>
        <taxon>Formicoidea</taxon>
        <taxon>Formicidae</taxon>
        <taxon>Myrmicinae</taxon>
        <taxon>Trachymyrmex</taxon>
    </lineage>
</organism>
<dbReference type="Proteomes" id="UP000078492">
    <property type="component" value="Unassembled WGS sequence"/>
</dbReference>
<feature type="coiled-coil region" evidence="1">
    <location>
        <begin position="330"/>
        <end position="357"/>
    </location>
</feature>
<feature type="coiled-coil region" evidence="1">
    <location>
        <begin position="229"/>
        <end position="263"/>
    </location>
</feature>
<evidence type="ECO:0000256" key="2">
    <source>
        <dbReference type="SAM" id="MobiDB-lite"/>
    </source>
</evidence>
<name>A0A151J0X4_9HYME</name>
<sequence length="482" mass="55138">MSRPILSRPRTFIYGSNYDKGESYYKPMVDHLDRKYSGRPLFPEPRNSLADEIAARRSDIGTRDLSGPRTGSLGRDLDLDLDPRTRASQPPPFTDPLLAFDDEDTVYDSRGQRIPGRRRLGDDFADEVTATTRRFRARVAAMGLEDDFEATNAAGQARRNATDLLENTVTARKSAKTAIEDVENSFKRRSKLFDEIERVDESKPAFARWSKLINEDDDLAQTSAAASRAMQTKARLHDLESEMEELAERQAKRERRAAALRALVNENAAAADADIVQQSALSKKVRIAERSRNLSGNRDDFYDELEFLLDGRGRPIQEDPYEDDFVITHRRFKERAAAAFEEDMAELRRKRRDMQDRIFDVIDLNAEIEKAKSTLEAADIVFQRHATKFDNQGDDEQTMSLSQKLDRTRKIANVELEKPKTFLLKLPKMPVEPENAQPPVPVGRQYRINSLIDTNEIGDPREVLAMQPIKRRFLKRKKSVSF</sequence>
<keyword evidence="1" id="KW-0175">Coiled coil</keyword>
<protein>
    <submittedName>
        <fullName evidence="3">Uncharacterized protein</fullName>
    </submittedName>
</protein>
<proteinExistence type="predicted"/>
<evidence type="ECO:0000313" key="4">
    <source>
        <dbReference type="Proteomes" id="UP000078492"/>
    </source>
</evidence>
<gene>
    <name evidence="3" type="ORF">ALC57_12256</name>
</gene>
<dbReference type="AlphaFoldDB" id="A0A151J0X4"/>
<evidence type="ECO:0000256" key="1">
    <source>
        <dbReference type="SAM" id="Coils"/>
    </source>
</evidence>